<dbReference type="Gene3D" id="3.40.630.30">
    <property type="match status" value="1"/>
</dbReference>
<evidence type="ECO:0000313" key="2">
    <source>
        <dbReference type="EMBL" id="SHM65727.1"/>
    </source>
</evidence>
<gene>
    <name evidence="2" type="ORF">SAMN02746066_02768</name>
</gene>
<proteinExistence type="predicted"/>
<protein>
    <recommendedName>
        <fullName evidence="1">N-acetyltransferase domain-containing protein</fullName>
    </recommendedName>
</protein>
<dbReference type="RefSeq" id="WP_073288701.1">
    <property type="nucleotide sequence ID" value="NZ_FRCP01000014.1"/>
</dbReference>
<dbReference type="OrthoDB" id="1886966at2"/>
<dbReference type="InterPro" id="IPR016181">
    <property type="entry name" value="Acyl_CoA_acyltransferase"/>
</dbReference>
<dbReference type="EMBL" id="FRCP01000014">
    <property type="protein sequence ID" value="SHM65727.1"/>
    <property type="molecule type" value="Genomic_DNA"/>
</dbReference>
<evidence type="ECO:0000313" key="3">
    <source>
        <dbReference type="Proteomes" id="UP000184038"/>
    </source>
</evidence>
<dbReference type="PROSITE" id="PS51186">
    <property type="entry name" value="GNAT"/>
    <property type="match status" value="1"/>
</dbReference>
<keyword evidence="3" id="KW-1185">Reference proteome</keyword>
<dbReference type="STRING" id="1120996.SAMN02746066_02768"/>
<dbReference type="InterPro" id="IPR000182">
    <property type="entry name" value="GNAT_dom"/>
</dbReference>
<dbReference type="SUPFAM" id="SSF55729">
    <property type="entry name" value="Acyl-CoA N-acyltransferases (Nat)"/>
    <property type="match status" value="1"/>
</dbReference>
<dbReference type="AlphaFoldDB" id="A0A1M7KK06"/>
<sequence>MIVEIKETSVILEFIWRISQDKTKNSYPKFQSKDDLKQTIERANKSDTQKVIGCFQHNKLKGVSIYSWEKNDIDAQTIVFMIEDEYVFIANEIIDYIKKELPGYKLLIGVPSDNVSANTYFRTLRVKSIESCYDTRLRQRSCCDYEVHQQIEPLNLPEIAEYAVFHNRFENKFEMYWTSERLKENANKLRIYIYRNNGKINGSILVKKYNEGAEVFGLFLDKESKNQGIEKELIRYMLKSLYEEYSDIKEIVYFIREKERNELEAALEAEFEIQDTYKCYKYEL</sequence>
<dbReference type="Pfam" id="PF00583">
    <property type="entry name" value="Acetyltransf_1"/>
    <property type="match status" value="1"/>
</dbReference>
<feature type="domain" description="N-acetyltransferase" evidence="1">
    <location>
        <begin position="149"/>
        <end position="284"/>
    </location>
</feature>
<organism evidence="2 3">
    <name type="scientific">Anaerosporobacter mobilis DSM 15930</name>
    <dbReference type="NCBI Taxonomy" id="1120996"/>
    <lineage>
        <taxon>Bacteria</taxon>
        <taxon>Bacillati</taxon>
        <taxon>Bacillota</taxon>
        <taxon>Clostridia</taxon>
        <taxon>Lachnospirales</taxon>
        <taxon>Lachnospiraceae</taxon>
        <taxon>Anaerosporobacter</taxon>
    </lineage>
</organism>
<dbReference type="Proteomes" id="UP000184038">
    <property type="component" value="Unassembled WGS sequence"/>
</dbReference>
<name>A0A1M7KK06_9FIRM</name>
<evidence type="ECO:0000259" key="1">
    <source>
        <dbReference type="PROSITE" id="PS51186"/>
    </source>
</evidence>
<reference evidence="2 3" key="1">
    <citation type="submission" date="2016-11" db="EMBL/GenBank/DDBJ databases">
        <authorList>
            <person name="Jaros S."/>
            <person name="Januszkiewicz K."/>
            <person name="Wedrychowicz H."/>
        </authorList>
    </citation>
    <scope>NUCLEOTIDE SEQUENCE [LARGE SCALE GENOMIC DNA]</scope>
    <source>
        <strain evidence="2 3">DSM 15930</strain>
    </source>
</reference>
<accession>A0A1M7KK06</accession>
<dbReference type="GO" id="GO:0016747">
    <property type="term" value="F:acyltransferase activity, transferring groups other than amino-acyl groups"/>
    <property type="evidence" value="ECO:0007669"/>
    <property type="project" value="InterPro"/>
</dbReference>